<protein>
    <recommendedName>
        <fullName evidence="9">L-gulonate 3-dehydrogenase</fullName>
        <ecNumber evidence="8">1.1.1.45</ecNumber>
    </recommendedName>
    <alternativeName>
        <fullName evidence="9">L-gulonate 3-dehydrogenase</fullName>
    </alternativeName>
</protein>
<evidence type="ECO:0000313" key="14">
    <source>
        <dbReference type="Proteomes" id="UP001634394"/>
    </source>
</evidence>
<evidence type="ECO:0000256" key="10">
    <source>
        <dbReference type="PIRSR" id="PIRSR000105-1"/>
    </source>
</evidence>
<proteinExistence type="inferred from homology"/>
<organism evidence="13 14">
    <name type="scientific">Sinanodonta woodiana</name>
    <name type="common">Chinese pond mussel</name>
    <name type="synonym">Anodonta woodiana</name>
    <dbReference type="NCBI Taxonomy" id="1069815"/>
    <lineage>
        <taxon>Eukaryota</taxon>
        <taxon>Metazoa</taxon>
        <taxon>Spiralia</taxon>
        <taxon>Lophotrochozoa</taxon>
        <taxon>Mollusca</taxon>
        <taxon>Bivalvia</taxon>
        <taxon>Autobranchia</taxon>
        <taxon>Heteroconchia</taxon>
        <taxon>Palaeoheterodonta</taxon>
        <taxon>Unionida</taxon>
        <taxon>Unionoidea</taxon>
        <taxon>Unionidae</taxon>
        <taxon>Unioninae</taxon>
        <taxon>Sinanodonta</taxon>
    </lineage>
</organism>
<comment type="subcellular location">
    <subcellularLocation>
        <location evidence="1">Cytoplasm</location>
    </subcellularLocation>
</comment>
<evidence type="ECO:0000256" key="6">
    <source>
        <dbReference type="ARBA" id="ARBA00023002"/>
    </source>
</evidence>
<feature type="domain" description="3-hydroxyacyl-CoA dehydrogenase NAD binding" evidence="12">
    <location>
        <begin position="10"/>
        <end position="190"/>
    </location>
</feature>
<accession>A0ABD3TKC9</accession>
<name>A0ABD3TKC9_SINWO</name>
<keyword evidence="7" id="KW-0520">NAD</keyword>
<dbReference type="InterPro" id="IPR022694">
    <property type="entry name" value="3-OHacyl-CoA_DH"/>
</dbReference>
<evidence type="ECO:0000256" key="7">
    <source>
        <dbReference type="ARBA" id="ARBA00023027"/>
    </source>
</evidence>
<evidence type="ECO:0000256" key="9">
    <source>
        <dbReference type="ARBA" id="ARBA00042709"/>
    </source>
</evidence>
<keyword evidence="14" id="KW-1185">Reference proteome</keyword>
<dbReference type="PANTHER" id="PTHR48075:SF1">
    <property type="entry name" value="LAMBDA-CRYSTALLIN HOMOLOG"/>
    <property type="match status" value="1"/>
</dbReference>
<dbReference type="AlphaFoldDB" id="A0ABD3TKC9"/>
<evidence type="ECO:0000313" key="13">
    <source>
        <dbReference type="EMBL" id="KAL3837470.1"/>
    </source>
</evidence>
<dbReference type="GO" id="GO:0005737">
    <property type="term" value="C:cytoplasm"/>
    <property type="evidence" value="ECO:0007669"/>
    <property type="project" value="UniProtKB-SubCell"/>
</dbReference>
<keyword evidence="6" id="KW-0560">Oxidoreductase</keyword>
<dbReference type="Gene3D" id="1.10.1040.10">
    <property type="entry name" value="N-(1-d-carboxylethyl)-l-norvaline Dehydrogenase, domain 2"/>
    <property type="match status" value="1"/>
</dbReference>
<sequence>MASKANRTGKIAIIGCGILGHNMAIVFTSGGYQVALYDKDPSQIQTGLVAIQTKLQQYEADGCLRGDLSASDQFQLIQSYETLAECVQDAIYVQECVTEDLALKKSVFEEADRHVTQDVVMASSTANIFPTVLAENLQHKSRVIVAHPLNPPYFVPLIELVPSKWTDVSAMERARSLFQNLGQAPIVLKKEIRGFVICRIQHAVTAECFKLLRDDVIEAGDLDQVMPQGLGMRYAFIGQLETNYLNANGIKDFCERYSKDIYTLQESFGPPIALEGELIDKVQEQMEKAIPLDKLEDRRKWRDDRLSALARLKKQLE</sequence>
<feature type="domain" description="3-hydroxyacyl-CoA dehydrogenase C-terminal" evidence="11">
    <location>
        <begin position="194"/>
        <end position="243"/>
    </location>
</feature>
<evidence type="ECO:0000256" key="3">
    <source>
        <dbReference type="ARBA" id="ARBA00011738"/>
    </source>
</evidence>
<dbReference type="EC" id="1.1.1.45" evidence="8"/>
<keyword evidence="5" id="KW-0597">Phosphoprotein</keyword>
<dbReference type="PANTHER" id="PTHR48075">
    <property type="entry name" value="3-HYDROXYACYL-COA DEHYDROGENASE FAMILY PROTEIN"/>
    <property type="match status" value="1"/>
</dbReference>
<dbReference type="InterPro" id="IPR006176">
    <property type="entry name" value="3-OHacyl-CoA_DH_NAD-bd"/>
</dbReference>
<evidence type="ECO:0000256" key="8">
    <source>
        <dbReference type="ARBA" id="ARBA00038962"/>
    </source>
</evidence>
<dbReference type="EMBL" id="JBJQND010000018">
    <property type="protein sequence ID" value="KAL3837470.1"/>
    <property type="molecule type" value="Genomic_DNA"/>
</dbReference>
<keyword evidence="4" id="KW-0963">Cytoplasm</keyword>
<feature type="site" description="Important for catalytic activity" evidence="10">
    <location>
        <position position="147"/>
    </location>
</feature>
<dbReference type="Pfam" id="PF02737">
    <property type="entry name" value="3HCDH_N"/>
    <property type="match status" value="1"/>
</dbReference>
<evidence type="ECO:0000259" key="12">
    <source>
        <dbReference type="Pfam" id="PF02737"/>
    </source>
</evidence>
<dbReference type="SUPFAM" id="SSF51735">
    <property type="entry name" value="NAD(P)-binding Rossmann-fold domains"/>
    <property type="match status" value="1"/>
</dbReference>
<dbReference type="InterPro" id="IPR036291">
    <property type="entry name" value="NAD(P)-bd_dom_sf"/>
</dbReference>
<dbReference type="InterPro" id="IPR008927">
    <property type="entry name" value="6-PGluconate_DH-like_C_sf"/>
</dbReference>
<dbReference type="Gene3D" id="3.40.50.720">
    <property type="entry name" value="NAD(P)-binding Rossmann-like Domain"/>
    <property type="match status" value="1"/>
</dbReference>
<dbReference type="GO" id="GO:0050104">
    <property type="term" value="F:L-gulonate 3-dehydrogenase activity"/>
    <property type="evidence" value="ECO:0007669"/>
    <property type="project" value="UniProtKB-EC"/>
</dbReference>
<dbReference type="InterPro" id="IPR013328">
    <property type="entry name" value="6PGD_dom2"/>
</dbReference>
<evidence type="ECO:0000256" key="2">
    <source>
        <dbReference type="ARBA" id="ARBA00009463"/>
    </source>
</evidence>
<comment type="subunit">
    <text evidence="3">Homodimer.</text>
</comment>
<evidence type="ECO:0000256" key="5">
    <source>
        <dbReference type="ARBA" id="ARBA00022553"/>
    </source>
</evidence>
<comment type="caution">
    <text evidence="13">The sequence shown here is derived from an EMBL/GenBank/DDBJ whole genome shotgun (WGS) entry which is preliminary data.</text>
</comment>
<dbReference type="SUPFAM" id="SSF48179">
    <property type="entry name" value="6-phosphogluconate dehydrogenase C-terminal domain-like"/>
    <property type="match status" value="1"/>
</dbReference>
<dbReference type="PIRSF" id="PIRSF000105">
    <property type="entry name" value="HCDH"/>
    <property type="match status" value="1"/>
</dbReference>
<dbReference type="InterPro" id="IPR006108">
    <property type="entry name" value="3HC_DH_C"/>
</dbReference>
<evidence type="ECO:0000256" key="4">
    <source>
        <dbReference type="ARBA" id="ARBA00022490"/>
    </source>
</evidence>
<dbReference type="Proteomes" id="UP001634394">
    <property type="component" value="Unassembled WGS sequence"/>
</dbReference>
<comment type="similarity">
    <text evidence="2">Belongs to the 3-hydroxyacyl-CoA dehydrogenase family.</text>
</comment>
<evidence type="ECO:0000259" key="11">
    <source>
        <dbReference type="Pfam" id="PF00725"/>
    </source>
</evidence>
<evidence type="ECO:0000256" key="1">
    <source>
        <dbReference type="ARBA" id="ARBA00004496"/>
    </source>
</evidence>
<dbReference type="Pfam" id="PF00725">
    <property type="entry name" value="3HCDH"/>
    <property type="match status" value="1"/>
</dbReference>
<reference evidence="13 14" key="1">
    <citation type="submission" date="2024-11" db="EMBL/GenBank/DDBJ databases">
        <title>Chromosome-level genome assembly of the freshwater bivalve Anodonta woodiana.</title>
        <authorList>
            <person name="Chen X."/>
        </authorList>
    </citation>
    <scope>NUCLEOTIDE SEQUENCE [LARGE SCALE GENOMIC DNA]</scope>
    <source>
        <strain evidence="13">MN2024</strain>
        <tissue evidence="13">Gills</tissue>
    </source>
</reference>
<gene>
    <name evidence="13" type="ORF">ACJMK2_022824</name>
</gene>